<dbReference type="Proteomes" id="UP000826195">
    <property type="component" value="Unassembled WGS sequence"/>
</dbReference>
<comment type="caution">
    <text evidence="1">The sequence shown here is derived from an EMBL/GenBank/DDBJ whole genome shotgun (WGS) entry which is preliminary data.</text>
</comment>
<accession>A0AAV7HSR2</accession>
<gene>
    <name evidence="1" type="ORF">KQX54_017167</name>
</gene>
<proteinExistence type="predicted"/>
<evidence type="ECO:0000313" key="1">
    <source>
        <dbReference type="EMBL" id="KAH0547122.1"/>
    </source>
</evidence>
<keyword evidence="2" id="KW-1185">Reference proteome</keyword>
<name>A0AAV7HSR2_COTGL</name>
<organism evidence="1 2">
    <name type="scientific">Cotesia glomerata</name>
    <name type="common">Lepidopteran parasitic wasp</name>
    <name type="synonym">Apanteles glomeratus</name>
    <dbReference type="NCBI Taxonomy" id="32391"/>
    <lineage>
        <taxon>Eukaryota</taxon>
        <taxon>Metazoa</taxon>
        <taxon>Ecdysozoa</taxon>
        <taxon>Arthropoda</taxon>
        <taxon>Hexapoda</taxon>
        <taxon>Insecta</taxon>
        <taxon>Pterygota</taxon>
        <taxon>Neoptera</taxon>
        <taxon>Endopterygota</taxon>
        <taxon>Hymenoptera</taxon>
        <taxon>Apocrita</taxon>
        <taxon>Ichneumonoidea</taxon>
        <taxon>Braconidae</taxon>
        <taxon>Microgastrinae</taxon>
        <taxon>Cotesia</taxon>
    </lineage>
</organism>
<dbReference type="EMBL" id="JAHXZJ010002237">
    <property type="protein sequence ID" value="KAH0547122.1"/>
    <property type="molecule type" value="Genomic_DNA"/>
</dbReference>
<dbReference type="AlphaFoldDB" id="A0AAV7HSR2"/>
<sequence>MKGFPHYVLLTKDILVPSGWPLDGIDRLVLTLAEKIINENNSVNSILQVKDVPAKLVTLINNDDFVYVFEQVSITETVGSYLYEIVLPKEEASIRRRTFSGNSFINQSWPDYAISVSTRAQKTSYYLMPPHLDRLFVIAYKLTCEPIKMPTSITDATSVAYKGASIMSQHTEASVRRQSWTLEVSPQKRNQIWEQRKLFMRDMLVSATDSSCKVTVLRRSSSDRAMTKDNTNRS</sequence>
<evidence type="ECO:0000313" key="2">
    <source>
        <dbReference type="Proteomes" id="UP000826195"/>
    </source>
</evidence>
<reference evidence="1 2" key="1">
    <citation type="journal article" date="2021" name="J. Hered.">
        <title>A chromosome-level genome assembly of the parasitoid wasp, Cotesia glomerata (Hymenoptera: Braconidae).</title>
        <authorList>
            <person name="Pinto B.J."/>
            <person name="Weis J.J."/>
            <person name="Gamble T."/>
            <person name="Ode P.J."/>
            <person name="Paul R."/>
            <person name="Zaspel J.M."/>
        </authorList>
    </citation>
    <scope>NUCLEOTIDE SEQUENCE [LARGE SCALE GENOMIC DNA]</scope>
    <source>
        <strain evidence="1">CgM1</strain>
    </source>
</reference>
<protein>
    <submittedName>
        <fullName evidence="1">Uncharacterized protein</fullName>
    </submittedName>
</protein>